<dbReference type="OrthoDB" id="2215391at2"/>
<dbReference type="AlphaFoldDB" id="E5BFS3"/>
<sequence>MKHDLRERILKNKEFNRLLMHECDIRFYEEVQEVQFSENHERYSISCKAFAQDASGGEFVFLEDDSIGLISSEGDVGRIAESLEEFLTFLIHVGNIFDFSCKHLYKNQDLLNAYCNGYLSKIREEYRRKNKNWDDIRSSIAKKLSLPFLPNKLAEFAMNFYHSATREPVWFFVK</sequence>
<organism evidence="1 2">
    <name type="scientific">Fusobacterium gonidiaformans 3-1-5R</name>
    <dbReference type="NCBI Taxonomy" id="469605"/>
    <lineage>
        <taxon>Bacteria</taxon>
        <taxon>Fusobacteriati</taxon>
        <taxon>Fusobacteriota</taxon>
        <taxon>Fusobacteriia</taxon>
        <taxon>Fusobacteriales</taxon>
        <taxon>Fusobacteriaceae</taxon>
        <taxon>Fusobacterium</taxon>
    </lineage>
</organism>
<name>E5BFS3_9FUSO</name>
<evidence type="ECO:0000313" key="1">
    <source>
        <dbReference type="EMBL" id="EFS20954.1"/>
    </source>
</evidence>
<reference evidence="1 2" key="1">
    <citation type="submission" date="2009-02" db="EMBL/GenBank/DDBJ databases">
        <title>The Genome Sequence of Fusobacterium sp. 3_1_5R.</title>
        <authorList>
            <consortium name="The Broad Institute Genome Sequencing Platform"/>
            <person name="Ward D."/>
            <person name="Young S.K."/>
            <person name="Kodira C.D."/>
            <person name="Zeng Q."/>
            <person name="Koehrsen M."/>
            <person name="Alvarado L."/>
            <person name="Berlin A."/>
            <person name="Borenstein D."/>
            <person name="Chen Z."/>
            <person name="Engels R."/>
            <person name="Freedman E."/>
            <person name="Gellesch M."/>
            <person name="Goldberg J."/>
            <person name="Griggs A."/>
            <person name="Gujja S."/>
            <person name="Heiman D."/>
            <person name="Hepburn T."/>
            <person name="Howarth C."/>
            <person name="Jen D."/>
            <person name="Larson L."/>
            <person name="Lewis B."/>
            <person name="Mehta T."/>
            <person name="Park D."/>
            <person name="Pearson M."/>
            <person name="Roberts A."/>
            <person name="Saif S."/>
            <person name="Shea T."/>
            <person name="Shenoy N."/>
            <person name="Sisk P."/>
            <person name="Stolte C."/>
            <person name="Sykes S."/>
            <person name="Walk T."/>
            <person name="White J."/>
            <person name="Yandava C."/>
            <person name="Allen-Vercoe E."/>
            <person name="Strauss J."/>
            <person name="Ambrose C."/>
            <person name="Lander E."/>
            <person name="Nusbaum C."/>
            <person name="Galagan J."/>
            <person name="Birren B."/>
        </authorList>
    </citation>
    <scope>NUCLEOTIDE SEQUENCE [LARGE SCALE GENOMIC DNA]</scope>
    <source>
        <strain evidence="1 2">3_1_5R</strain>
    </source>
</reference>
<gene>
    <name evidence="1" type="ORF">FSBG_00451</name>
</gene>
<dbReference type="HOGENOM" id="CLU_114500_0_0_0"/>
<dbReference type="Proteomes" id="UP000002975">
    <property type="component" value="Unassembled WGS sequence"/>
</dbReference>
<keyword evidence="2" id="KW-1185">Reference proteome</keyword>
<dbReference type="BioCyc" id="FSP469605-HMP:GTSP-454-MONOMER"/>
<dbReference type="EMBL" id="GG657971">
    <property type="protein sequence ID" value="EFS20954.1"/>
    <property type="molecule type" value="Genomic_DNA"/>
</dbReference>
<protein>
    <submittedName>
        <fullName evidence="1">Uncharacterized protein</fullName>
    </submittedName>
</protein>
<dbReference type="RefSeq" id="WP_008801025.1">
    <property type="nucleotide sequence ID" value="NZ_GG657971.1"/>
</dbReference>
<accession>E5BFS3</accession>
<evidence type="ECO:0000313" key="2">
    <source>
        <dbReference type="Proteomes" id="UP000002975"/>
    </source>
</evidence>
<proteinExistence type="predicted"/>